<organism evidence="1 2">
    <name type="scientific">Rhabditophanes sp. KR3021</name>
    <dbReference type="NCBI Taxonomy" id="114890"/>
    <lineage>
        <taxon>Eukaryota</taxon>
        <taxon>Metazoa</taxon>
        <taxon>Ecdysozoa</taxon>
        <taxon>Nematoda</taxon>
        <taxon>Chromadorea</taxon>
        <taxon>Rhabditida</taxon>
        <taxon>Tylenchina</taxon>
        <taxon>Panagrolaimomorpha</taxon>
        <taxon>Strongyloidoidea</taxon>
        <taxon>Alloionematidae</taxon>
        <taxon>Rhabditophanes</taxon>
    </lineage>
</organism>
<accession>A0AC35TI92</accession>
<proteinExistence type="predicted"/>
<evidence type="ECO:0000313" key="2">
    <source>
        <dbReference type="WBParaSite" id="RSKR_0000083200.1"/>
    </source>
</evidence>
<reference evidence="2" key="1">
    <citation type="submission" date="2016-11" db="UniProtKB">
        <authorList>
            <consortium name="WormBaseParasite"/>
        </authorList>
    </citation>
    <scope>IDENTIFICATION</scope>
    <source>
        <strain evidence="2">KR3021</strain>
    </source>
</reference>
<dbReference type="Proteomes" id="UP000095286">
    <property type="component" value="Unplaced"/>
</dbReference>
<evidence type="ECO:0000313" key="1">
    <source>
        <dbReference type="Proteomes" id="UP000095286"/>
    </source>
</evidence>
<sequence length="491" mass="54794">MNTKKFIEPYKTPWVGICYCIGIQFICGLQGSIFYVSMWSYLTSITSQITVGYYGWCIAAFSLAQTVASPLFGWWSEKCYSIRIPTACGLLLMCVGNLVYCMLAGMDIKYFFFFAILNRVISGGGEGCLSVIRAYIATACYKEDRSKAVTIGFGSYVLGLAMGPSVQLIFIPLGTNSINVFNILLNVFNAPAFLFAVICMGAIFGLYCLDFPYNPHVLETIEAKKKGQVSVNPQTQLDYFAIGVLIYIYVTQQSFASNDEVLAAPLTISLYNWTTEEAIKYNGIIFTVAALCSVSIYLIIAYEPFGKFDKRKVILVGLVLFAVHHIVNLPWGFYDGPLDFVKLKPNSTTEDLTYAGGCSRNYSWCKSTSRVPLYIYISTMILSFGFGYPCISSSVGTMYANILGNRKQDIFQGILEGSGSFFRCIFPPLLTLLFDATGYKYTMLIQFTLLFISIVLVLFCWRRLISEKYDQFPSIYSPSRKLSANSSTVPT</sequence>
<dbReference type="WBParaSite" id="RSKR_0000083200.1">
    <property type="protein sequence ID" value="RSKR_0000083200.1"/>
    <property type="gene ID" value="RSKR_0000083200"/>
</dbReference>
<name>A0AC35TI92_9BILA</name>
<protein>
    <submittedName>
        <fullName evidence="2">MFS domain-containing protein</fullName>
    </submittedName>
</protein>